<dbReference type="Proteomes" id="UP001057481">
    <property type="component" value="Unassembled WGS sequence"/>
</dbReference>
<protein>
    <submittedName>
        <fullName evidence="1">Uncharacterized protein</fullName>
    </submittedName>
</protein>
<dbReference type="RefSeq" id="WP_205143716.1">
    <property type="nucleotide sequence ID" value="NZ_JAFBDN010000009.1"/>
</dbReference>
<evidence type="ECO:0000313" key="2">
    <source>
        <dbReference type="Proteomes" id="UP001057481"/>
    </source>
</evidence>
<proteinExistence type="predicted"/>
<sequence length="113" mass="12973">MDTTTGFNRELRFMLLEQYGLKKVISHPDVSENDLMIIIGHTKYQEERALATIRLQTINSEHISVDIAEYKKAKHVNGLGAARARAQFNYDLQKRYMYASPTEQAAIQKILSD</sequence>
<evidence type="ECO:0000313" key="1">
    <source>
        <dbReference type="EMBL" id="MCM2437809.1"/>
    </source>
</evidence>
<accession>A0ABT0VK39</accession>
<organism evidence="1 2">
    <name type="scientific">Periweissella beninensis</name>
    <dbReference type="NCBI Taxonomy" id="504936"/>
    <lineage>
        <taxon>Bacteria</taxon>
        <taxon>Bacillati</taxon>
        <taxon>Bacillota</taxon>
        <taxon>Bacilli</taxon>
        <taxon>Lactobacillales</taxon>
        <taxon>Lactobacillaceae</taxon>
        <taxon>Periweissella</taxon>
    </lineage>
</organism>
<reference evidence="1" key="1">
    <citation type="submission" date="2021-04" db="EMBL/GenBank/DDBJ databases">
        <title>Taxonomic assessment of Weissella genus.</title>
        <authorList>
            <person name="Fanelli F."/>
            <person name="Chieffi D."/>
            <person name="Dell'Aquila A."/>
            <person name="Gyu-Sung C."/>
            <person name="Franz C.M.A.P."/>
            <person name="Fusco V."/>
        </authorList>
    </citation>
    <scope>NUCLEOTIDE SEQUENCE</scope>
    <source>
        <strain evidence="1">LMG 25373</strain>
    </source>
</reference>
<gene>
    <name evidence="1" type="ORF">KAK10_07800</name>
</gene>
<comment type="caution">
    <text evidence="1">The sequence shown here is derived from an EMBL/GenBank/DDBJ whole genome shotgun (WGS) entry which is preliminary data.</text>
</comment>
<keyword evidence="2" id="KW-1185">Reference proteome</keyword>
<name>A0ABT0VK39_9LACO</name>
<dbReference type="EMBL" id="JAGMVS010000068">
    <property type="protein sequence ID" value="MCM2437809.1"/>
    <property type="molecule type" value="Genomic_DNA"/>
</dbReference>